<dbReference type="Pfam" id="PF00024">
    <property type="entry name" value="PAN_1"/>
    <property type="match status" value="3"/>
</dbReference>
<dbReference type="Gene3D" id="3.50.4.10">
    <property type="entry name" value="Hepatocyte Growth Factor"/>
    <property type="match status" value="3"/>
</dbReference>
<feature type="domain" description="Apple" evidence="2">
    <location>
        <begin position="218"/>
        <end position="298"/>
    </location>
</feature>
<dbReference type="Proteomes" id="UP000277928">
    <property type="component" value="Unassembled WGS sequence"/>
</dbReference>
<sequence length="952" mass="108153">MEKIAISNPETFIGDVNSEEKLSALEEIAHKLLENPSEYKVSVEHVDDGQSLIVIRVSNYRKRKNLHENTFSNIRATEKFLARRDSPEELKSNYHAIHIKVPYKFISNATLDEGETQEKQAHKDAQNTFDANMQRLHDDEEKSKFRKLPEKYIQNEHGYLYRIQINDINGQLPFTNNITNNREMRRKKIENSETEGGEHKDDNAGKKRATPTIRNSSCFGMISRQLLHNASYKTLYDVSLEQCRCACGRTWNEDGCVTKCKSFQYSNTTRKCLLNEDDHNGKFDLVYNWDTNYFYRICVVRDIVKDALRNCPASGKAKFKEIALREANANLDSAISNDEVNEIIHSIRKRSTTDHQSSPIFRAKSVYWWKKSGRNEVSNKTVTEEVILSPGLWSKLLRRKGAARNLKSLVLGIVKKESEEIKVGDVKKSGGTSDGYNNNNSLNESDVTAVTPINEADEMTISEEFEIHGTDFEDVSKIEQNSTTKTKEKCFEVIDGFLLRGTAGGLEQEVTLEECQCYCANSRSKGRYSFQCVSATYYHEERDCVLNLQTRNSFPKQFKRQDNVSYLGMICSVEVSKQQLVNNNLTDGCREIVSISTPTTKSEELFAPVHTDSCFIEMPNHVLYGTAFGAETNISVEACKCYCMNAERQYGIECRSIQYYFDSGTCLLNNEFSMYIKEKCLFAMELKSTNSNSPSNILNEIDSKRNAIAHSNEVTNIGKYNDIIDFTDSSMISTRNSIYSSEYATSSTTLNGILHESGKKEDEDSEEMNESEDVHLSTTTYATTATSALENFTNSVTTADPFLEANNMTVATALPKIDYDTSNQKFETTPTIEIATYPHLGRCVYSAIYQTSFRGTKLIKRFLVSSPQQCFHGCHFEGCRSSNLIQVDNQTYSCELFSDALIDYRTSDVLVYDRGSVYFDGIECSARHRKVNDSSSRENDNSIDNENYDDSN</sequence>
<feature type="compositionally biased region" description="Basic and acidic residues" evidence="1">
    <location>
        <begin position="931"/>
        <end position="940"/>
    </location>
</feature>
<feature type="compositionally biased region" description="Basic and acidic residues" evidence="1">
    <location>
        <begin position="196"/>
        <end position="205"/>
    </location>
</feature>
<reference evidence="3 4" key="1">
    <citation type="submission" date="2018-08" db="EMBL/GenBank/DDBJ databases">
        <authorList>
            <person name="Laetsch R D."/>
            <person name="Stevens L."/>
            <person name="Kumar S."/>
            <person name="Blaxter L. M."/>
        </authorList>
    </citation>
    <scope>NUCLEOTIDE SEQUENCE [LARGE SCALE GENOMIC DNA]</scope>
</reference>
<keyword evidence="4" id="KW-1185">Reference proteome</keyword>
<dbReference type="OrthoDB" id="5869676at2759"/>
<evidence type="ECO:0000259" key="2">
    <source>
        <dbReference type="PROSITE" id="PS50948"/>
    </source>
</evidence>
<dbReference type="SUPFAM" id="SSF57414">
    <property type="entry name" value="Hairpin loop containing domain-like"/>
    <property type="match status" value="3"/>
</dbReference>
<accession>A0A3P6USV6</accession>
<proteinExistence type="predicted"/>
<dbReference type="PANTHER" id="PTHR47327">
    <property type="entry name" value="FI18240P1-RELATED"/>
    <property type="match status" value="1"/>
</dbReference>
<feature type="region of interest" description="Disordered" evidence="1">
    <location>
        <begin position="930"/>
        <end position="952"/>
    </location>
</feature>
<dbReference type="InterPro" id="IPR003609">
    <property type="entry name" value="Pan_app"/>
</dbReference>
<dbReference type="PANTHER" id="PTHR47327:SF1">
    <property type="entry name" value="RE15579P"/>
    <property type="match status" value="1"/>
</dbReference>
<protein>
    <recommendedName>
        <fullName evidence="2">Apple domain-containing protein</fullName>
    </recommendedName>
</protein>
<organism evidence="3 4">
    <name type="scientific">Litomosoides sigmodontis</name>
    <name type="common">Filarial nematode worm</name>
    <dbReference type="NCBI Taxonomy" id="42156"/>
    <lineage>
        <taxon>Eukaryota</taxon>
        <taxon>Metazoa</taxon>
        <taxon>Ecdysozoa</taxon>
        <taxon>Nematoda</taxon>
        <taxon>Chromadorea</taxon>
        <taxon>Rhabditida</taxon>
        <taxon>Spirurina</taxon>
        <taxon>Spiruromorpha</taxon>
        <taxon>Filarioidea</taxon>
        <taxon>Onchocercidae</taxon>
        <taxon>Litomosoides</taxon>
    </lineage>
</organism>
<evidence type="ECO:0000313" key="3">
    <source>
        <dbReference type="EMBL" id="VDK82468.1"/>
    </source>
</evidence>
<dbReference type="InterPro" id="IPR052774">
    <property type="entry name" value="Celegans_DevNeuronal_Protein"/>
</dbReference>
<feature type="region of interest" description="Disordered" evidence="1">
    <location>
        <begin position="750"/>
        <end position="774"/>
    </location>
</feature>
<dbReference type="GO" id="GO:0009653">
    <property type="term" value="P:anatomical structure morphogenesis"/>
    <property type="evidence" value="ECO:0007669"/>
    <property type="project" value="TreeGrafter"/>
</dbReference>
<dbReference type="PROSITE" id="PS50948">
    <property type="entry name" value="PAN"/>
    <property type="match status" value="3"/>
</dbReference>
<feature type="domain" description="Apple" evidence="2">
    <location>
        <begin position="490"/>
        <end position="571"/>
    </location>
</feature>
<feature type="domain" description="Apple" evidence="2">
    <location>
        <begin position="614"/>
        <end position="680"/>
    </location>
</feature>
<name>A0A3P6USV6_LITSI</name>
<feature type="region of interest" description="Disordered" evidence="1">
    <location>
        <begin position="189"/>
        <end position="210"/>
    </location>
</feature>
<dbReference type="SMART" id="SM00473">
    <property type="entry name" value="PAN_AP"/>
    <property type="match status" value="4"/>
</dbReference>
<dbReference type="AlphaFoldDB" id="A0A3P6USV6"/>
<dbReference type="OMA" id="SSCFGMI"/>
<gene>
    <name evidence="3" type="ORF">NLS_LOCUS5769</name>
</gene>
<dbReference type="EMBL" id="UYRX01000455">
    <property type="protein sequence ID" value="VDK82468.1"/>
    <property type="molecule type" value="Genomic_DNA"/>
</dbReference>
<feature type="compositionally biased region" description="Acidic residues" evidence="1">
    <location>
        <begin position="941"/>
        <end position="952"/>
    </location>
</feature>
<dbReference type="STRING" id="42156.A0A3P6USV6"/>
<evidence type="ECO:0000256" key="1">
    <source>
        <dbReference type="SAM" id="MobiDB-lite"/>
    </source>
</evidence>
<evidence type="ECO:0000313" key="4">
    <source>
        <dbReference type="Proteomes" id="UP000277928"/>
    </source>
</evidence>
<dbReference type="CDD" id="cd01099">
    <property type="entry name" value="PAN_AP_HGF"/>
    <property type="match status" value="2"/>
</dbReference>